<feature type="transmembrane region" description="Helical" evidence="7">
    <location>
        <begin position="255"/>
        <end position="276"/>
    </location>
</feature>
<evidence type="ECO:0000256" key="7">
    <source>
        <dbReference type="SAM" id="Phobius"/>
    </source>
</evidence>
<feature type="transmembrane region" description="Helical" evidence="7">
    <location>
        <begin position="218"/>
        <end position="243"/>
    </location>
</feature>
<dbReference type="InterPro" id="IPR036259">
    <property type="entry name" value="MFS_trans_sf"/>
</dbReference>
<feature type="transmembrane region" description="Helical" evidence="7">
    <location>
        <begin position="97"/>
        <end position="116"/>
    </location>
</feature>
<comment type="subcellular location">
    <subcellularLocation>
        <location evidence="1">Cell membrane</location>
        <topology evidence="1">Multi-pass membrane protein</topology>
    </subcellularLocation>
</comment>
<evidence type="ECO:0000313" key="9">
    <source>
        <dbReference type="Proteomes" id="UP000294902"/>
    </source>
</evidence>
<dbReference type="Proteomes" id="UP000294902">
    <property type="component" value="Unassembled WGS sequence"/>
</dbReference>
<feature type="transmembrane region" description="Helical" evidence="7">
    <location>
        <begin position="71"/>
        <end position="91"/>
    </location>
</feature>
<feature type="transmembrane region" description="Helical" evidence="7">
    <location>
        <begin position="7"/>
        <end position="32"/>
    </location>
</feature>
<feature type="transmembrane region" description="Helical" evidence="7">
    <location>
        <begin position="380"/>
        <end position="399"/>
    </location>
</feature>
<dbReference type="InterPro" id="IPR011701">
    <property type="entry name" value="MFS"/>
</dbReference>
<protein>
    <submittedName>
        <fullName evidence="8">MFS transporter</fullName>
    </submittedName>
</protein>
<dbReference type="PANTHER" id="PTHR43266:SF9">
    <property type="entry name" value="PERMEASE, MAJOR FACILITATOR SUPERFAMILY-RELATED"/>
    <property type="match status" value="1"/>
</dbReference>
<dbReference type="OrthoDB" id="9763297at2"/>
<accession>A0A4R3MJZ6</accession>
<keyword evidence="9" id="KW-1185">Reference proteome</keyword>
<dbReference type="EMBL" id="SMAL01000004">
    <property type="protein sequence ID" value="TCT14877.1"/>
    <property type="molecule type" value="Genomic_DNA"/>
</dbReference>
<dbReference type="Gene3D" id="1.20.1250.20">
    <property type="entry name" value="MFS general substrate transporter like domains"/>
    <property type="match status" value="1"/>
</dbReference>
<evidence type="ECO:0000256" key="6">
    <source>
        <dbReference type="ARBA" id="ARBA00023136"/>
    </source>
</evidence>
<feature type="transmembrane region" description="Helical" evidence="7">
    <location>
        <begin position="288"/>
        <end position="306"/>
    </location>
</feature>
<proteinExistence type="predicted"/>
<evidence type="ECO:0000256" key="1">
    <source>
        <dbReference type="ARBA" id="ARBA00004651"/>
    </source>
</evidence>
<keyword evidence="2" id="KW-0813">Transport</keyword>
<organism evidence="8 9">
    <name type="scientific">Natranaerovirga pectinivora</name>
    <dbReference type="NCBI Taxonomy" id="682400"/>
    <lineage>
        <taxon>Bacteria</taxon>
        <taxon>Bacillati</taxon>
        <taxon>Bacillota</taxon>
        <taxon>Clostridia</taxon>
        <taxon>Lachnospirales</taxon>
        <taxon>Natranaerovirgaceae</taxon>
        <taxon>Natranaerovirga</taxon>
    </lineage>
</organism>
<dbReference type="Pfam" id="PF07690">
    <property type="entry name" value="MFS_1"/>
    <property type="match status" value="1"/>
</dbReference>
<comment type="caution">
    <text evidence="8">The sequence shown here is derived from an EMBL/GenBank/DDBJ whole genome shotgun (WGS) entry which is preliminary data.</text>
</comment>
<dbReference type="CDD" id="cd06173">
    <property type="entry name" value="MFS_MefA_like"/>
    <property type="match status" value="1"/>
</dbReference>
<feature type="transmembrane region" description="Helical" evidence="7">
    <location>
        <begin position="137"/>
        <end position="158"/>
    </location>
</feature>
<evidence type="ECO:0000256" key="5">
    <source>
        <dbReference type="ARBA" id="ARBA00022989"/>
    </source>
</evidence>
<evidence type="ECO:0000313" key="8">
    <source>
        <dbReference type="EMBL" id="TCT14877.1"/>
    </source>
</evidence>
<reference evidence="8 9" key="1">
    <citation type="submission" date="2019-03" db="EMBL/GenBank/DDBJ databases">
        <title>Genomic Encyclopedia of Type Strains, Phase IV (KMG-IV): sequencing the most valuable type-strain genomes for metagenomic binning, comparative biology and taxonomic classification.</title>
        <authorList>
            <person name="Goeker M."/>
        </authorList>
    </citation>
    <scope>NUCLEOTIDE SEQUENCE [LARGE SCALE GENOMIC DNA]</scope>
    <source>
        <strain evidence="8 9">DSM 24629</strain>
    </source>
</reference>
<dbReference type="GO" id="GO:0022857">
    <property type="term" value="F:transmembrane transporter activity"/>
    <property type="evidence" value="ECO:0007669"/>
    <property type="project" value="InterPro"/>
</dbReference>
<evidence type="ECO:0000256" key="3">
    <source>
        <dbReference type="ARBA" id="ARBA00022475"/>
    </source>
</evidence>
<keyword evidence="5 7" id="KW-1133">Transmembrane helix</keyword>
<dbReference type="GO" id="GO:0005886">
    <property type="term" value="C:plasma membrane"/>
    <property type="evidence" value="ECO:0007669"/>
    <property type="project" value="UniProtKB-SubCell"/>
</dbReference>
<gene>
    <name evidence="8" type="ORF">EDC18_10425</name>
</gene>
<feature type="transmembrane region" description="Helical" evidence="7">
    <location>
        <begin position="164"/>
        <end position="185"/>
    </location>
</feature>
<evidence type="ECO:0000256" key="2">
    <source>
        <dbReference type="ARBA" id="ARBA00022448"/>
    </source>
</evidence>
<name>A0A4R3MJZ6_9FIRM</name>
<sequence length="408" mass="44908">MKNKNFLIVVTGQIISLFGNAIQRFCMSLYILDLTGSAAVFSRILAFSTIPYILFAPIAGLLADTINRKKIMLYLDLFSTALIGLYAIILFNGKDNTIIVGSVMFILSIVYTLYNPSVTACIPQIVEKEKLASANGIIQQVGSIVNLIGPICAGLLYSFVDIKIIVIVNGFSFFLAAVLELFLHIPDLEIKEKLKNPLVKSIKEMKRSFIYLKEKKQVVLGIIISYGLTNIFVVPILSIVSPYFIKVQLNVSSTIYGFVEGTFVLGMIIGGLLITLKPKHFKMRIIHKTMYPMVLAIITMVVSTYLSGGNLFLIIGLYAIGGFGIMFSLALSNIISLTYIQNEVEGDMLGKVSAFSTAIATASVAPGQLIYGYLIDINVSLYKILILTFVMSIGVIAFIKRNARNIKR</sequence>
<dbReference type="RefSeq" id="WP_132251699.1">
    <property type="nucleotide sequence ID" value="NZ_SMAL01000004.1"/>
</dbReference>
<dbReference type="AlphaFoldDB" id="A0A4R3MJZ6"/>
<evidence type="ECO:0000256" key="4">
    <source>
        <dbReference type="ARBA" id="ARBA00022692"/>
    </source>
</evidence>
<keyword evidence="3" id="KW-1003">Cell membrane</keyword>
<dbReference type="PANTHER" id="PTHR43266">
    <property type="entry name" value="MACROLIDE-EFFLUX PROTEIN"/>
    <property type="match status" value="1"/>
</dbReference>
<dbReference type="SUPFAM" id="SSF103473">
    <property type="entry name" value="MFS general substrate transporter"/>
    <property type="match status" value="1"/>
</dbReference>
<keyword evidence="6 7" id="KW-0472">Membrane</keyword>
<feature type="transmembrane region" description="Helical" evidence="7">
    <location>
        <begin position="312"/>
        <end position="340"/>
    </location>
</feature>
<keyword evidence="4 7" id="KW-0812">Transmembrane</keyword>
<feature type="transmembrane region" description="Helical" evidence="7">
    <location>
        <begin position="44"/>
        <end position="64"/>
    </location>
</feature>